<reference evidence="10" key="1">
    <citation type="submission" date="2017-02" db="EMBL/GenBank/DDBJ databases">
        <title>Comparative genomics and description of representatives of a novel lineage of planctomycetes thriving in anoxic sediments.</title>
        <authorList>
            <person name="Spring S."/>
            <person name="Bunk B."/>
            <person name="Sproer C."/>
        </authorList>
    </citation>
    <scope>NUCLEOTIDE SEQUENCE [LARGE SCALE GENOMIC DNA]</scope>
    <source>
        <strain evidence="10">SM-Chi-D1</strain>
    </source>
</reference>
<dbReference type="AlphaFoldDB" id="A0A1Q2MAS1"/>
<feature type="domain" description="Peripheral subunit-binding (PSBD)" evidence="8">
    <location>
        <begin position="153"/>
        <end position="190"/>
    </location>
</feature>
<feature type="region of interest" description="Disordered" evidence="6">
    <location>
        <begin position="192"/>
        <end position="215"/>
    </location>
</feature>
<protein>
    <recommendedName>
        <fullName evidence="5">Dihydrolipoamide acetyltransferase component of pyruvate dehydrogenase complex</fullName>
        <ecNumber evidence="5">2.3.1.-</ecNumber>
    </recommendedName>
</protein>
<feature type="compositionally biased region" description="Basic and acidic residues" evidence="6">
    <location>
        <begin position="192"/>
        <end position="207"/>
    </location>
</feature>
<organism evidence="9 10">
    <name type="scientific">Limihaloglobus sulfuriphilus</name>
    <dbReference type="NCBI Taxonomy" id="1851148"/>
    <lineage>
        <taxon>Bacteria</taxon>
        <taxon>Pseudomonadati</taxon>
        <taxon>Planctomycetota</taxon>
        <taxon>Phycisphaerae</taxon>
        <taxon>Sedimentisphaerales</taxon>
        <taxon>Sedimentisphaeraceae</taxon>
        <taxon>Limihaloglobus</taxon>
    </lineage>
</organism>
<dbReference type="STRING" id="1851148.SMSP2_00115"/>
<dbReference type="InterPro" id="IPR011053">
    <property type="entry name" value="Single_hybrid_motif"/>
</dbReference>
<evidence type="ECO:0000313" key="9">
    <source>
        <dbReference type="EMBL" id="AQQ69781.1"/>
    </source>
</evidence>
<evidence type="ECO:0000256" key="2">
    <source>
        <dbReference type="ARBA" id="ARBA00007317"/>
    </source>
</evidence>
<dbReference type="InterPro" id="IPR036625">
    <property type="entry name" value="E3-bd_dom_sf"/>
</dbReference>
<comment type="function">
    <text evidence="4">The pyruvate dehydrogenase complex catalyzes the overall conversion of pyruvate to acetyl-CoA and CO(2). It contains multiple copies of three enzymatic components: pyruvate dehydrogenase (E1), dihydrolipoamide acetyltransferase (E2) and lipoamide dehydrogenase (E3).</text>
</comment>
<dbReference type="Proteomes" id="UP000188181">
    <property type="component" value="Chromosome"/>
</dbReference>
<dbReference type="SUPFAM" id="SSF51230">
    <property type="entry name" value="Single hybrid motif"/>
    <property type="match status" value="1"/>
</dbReference>
<dbReference type="Gene3D" id="2.40.50.100">
    <property type="match status" value="1"/>
</dbReference>
<dbReference type="PROSITE" id="PS51826">
    <property type="entry name" value="PSBD"/>
    <property type="match status" value="1"/>
</dbReference>
<dbReference type="Pfam" id="PF00364">
    <property type="entry name" value="Biotin_lipoyl"/>
    <property type="match status" value="1"/>
</dbReference>
<dbReference type="GO" id="GO:0016746">
    <property type="term" value="F:acyltransferase activity"/>
    <property type="evidence" value="ECO:0007669"/>
    <property type="project" value="UniProtKB-KW"/>
</dbReference>
<keyword evidence="5 9" id="KW-0808">Transferase</keyword>
<dbReference type="InterPro" id="IPR000089">
    <property type="entry name" value="Biotin_lipoyl"/>
</dbReference>
<dbReference type="PANTHER" id="PTHR23151:SF90">
    <property type="entry name" value="DIHYDROLIPOYLLYSINE-RESIDUE ACETYLTRANSFERASE COMPONENT OF PYRUVATE DEHYDROGENASE COMPLEX, MITOCHONDRIAL-RELATED"/>
    <property type="match status" value="1"/>
</dbReference>
<dbReference type="Pfam" id="PF00198">
    <property type="entry name" value="2-oxoacid_dh"/>
    <property type="match status" value="1"/>
</dbReference>
<dbReference type="InterPro" id="IPR023213">
    <property type="entry name" value="CAT-like_dom_sf"/>
</dbReference>
<dbReference type="EMBL" id="CP019646">
    <property type="protein sequence ID" value="AQQ69781.1"/>
    <property type="molecule type" value="Genomic_DNA"/>
</dbReference>
<evidence type="ECO:0000256" key="5">
    <source>
        <dbReference type="RuleBase" id="RU003423"/>
    </source>
</evidence>
<dbReference type="InterPro" id="IPR004167">
    <property type="entry name" value="PSBD"/>
</dbReference>
<evidence type="ECO:0000256" key="4">
    <source>
        <dbReference type="ARBA" id="ARBA00025211"/>
    </source>
</evidence>
<dbReference type="PANTHER" id="PTHR23151">
    <property type="entry name" value="DIHYDROLIPOAMIDE ACETYL/SUCCINYL-TRANSFERASE-RELATED"/>
    <property type="match status" value="1"/>
</dbReference>
<sequence length="438" mass="47396">MAQQIQMLALSPTMEKGVITKWLKKTGDKISEGEVICEVETDKATMEYECPEEGTLLKIVVEEGGEAAVGEVIAMVGEEGEDVSSQDKKPEQEPQAGSEEQPSEEEAKEDSEKPEKKENTGSEEGKQESPEPKKKTEQKKQKPKDENIKNKVKSTPLARKLAKQHGLELSSISGTGPAGRVVVRDVEQAIKKDSKPEKKEADPRALRETAGLQDEEVPVSSMRKAIAGRLSESKFSAPHYYLKVDVNTSELIVTREKLKLDSSKKISFNSFLIKLAAEAIKHHPVVNSSWAESKIVRHGSVDVGLAVAVKDGLITPVVRNCGSKGIMEIESELAGLIELAGNGGLKKEQYEGNTFTISNLGSYGIDEFTAIINPPASAILAVGRITDKPVIDAAGNITAGPMMSLTLSCDHRVIDGAAGAAFLSDLKRFIEEPISAFY</sequence>
<evidence type="ECO:0000256" key="3">
    <source>
        <dbReference type="ARBA" id="ARBA00022823"/>
    </source>
</evidence>
<dbReference type="KEGG" id="pbas:SMSP2_00115"/>
<keyword evidence="9" id="KW-0670">Pyruvate</keyword>
<dbReference type="RefSeq" id="WP_222566377.1">
    <property type="nucleotide sequence ID" value="NZ_CP019646.1"/>
</dbReference>
<dbReference type="Gene3D" id="4.10.320.10">
    <property type="entry name" value="E3-binding domain"/>
    <property type="match status" value="1"/>
</dbReference>
<evidence type="ECO:0000256" key="6">
    <source>
        <dbReference type="SAM" id="MobiDB-lite"/>
    </source>
</evidence>
<dbReference type="GO" id="GO:0006086">
    <property type="term" value="P:pyruvate decarboxylation to acetyl-CoA"/>
    <property type="evidence" value="ECO:0007669"/>
    <property type="project" value="InterPro"/>
</dbReference>
<evidence type="ECO:0000259" key="8">
    <source>
        <dbReference type="PROSITE" id="PS51826"/>
    </source>
</evidence>
<keyword evidence="10" id="KW-1185">Reference proteome</keyword>
<gene>
    <name evidence="9" type="primary">pdhC</name>
    <name evidence="9" type="ORF">SMSP2_00115</name>
</gene>
<dbReference type="GO" id="GO:0045254">
    <property type="term" value="C:pyruvate dehydrogenase complex"/>
    <property type="evidence" value="ECO:0007669"/>
    <property type="project" value="InterPro"/>
</dbReference>
<dbReference type="InterPro" id="IPR045257">
    <property type="entry name" value="E2/Pdx1"/>
</dbReference>
<dbReference type="PROSITE" id="PS50968">
    <property type="entry name" value="BIOTINYL_LIPOYL"/>
    <property type="match status" value="1"/>
</dbReference>
<evidence type="ECO:0000256" key="1">
    <source>
        <dbReference type="ARBA" id="ARBA00001938"/>
    </source>
</evidence>
<proteinExistence type="inferred from homology"/>
<name>A0A1Q2MAS1_9BACT</name>
<evidence type="ECO:0000313" key="10">
    <source>
        <dbReference type="Proteomes" id="UP000188181"/>
    </source>
</evidence>
<feature type="domain" description="Lipoyl-binding" evidence="7">
    <location>
        <begin position="2"/>
        <end position="77"/>
    </location>
</feature>
<comment type="cofactor">
    <cofactor evidence="1 5">
        <name>(R)-lipoate</name>
        <dbReference type="ChEBI" id="CHEBI:83088"/>
    </cofactor>
</comment>
<dbReference type="FunFam" id="2.40.50.100:FF:000010">
    <property type="entry name" value="Acetyltransferase component of pyruvate dehydrogenase complex"/>
    <property type="match status" value="1"/>
</dbReference>
<keyword evidence="5 9" id="KW-0012">Acyltransferase</keyword>
<dbReference type="SUPFAM" id="SSF52777">
    <property type="entry name" value="CoA-dependent acyltransferases"/>
    <property type="match status" value="1"/>
</dbReference>
<keyword evidence="3 5" id="KW-0450">Lipoyl</keyword>
<dbReference type="Pfam" id="PF02817">
    <property type="entry name" value="E3_binding"/>
    <property type="match status" value="1"/>
</dbReference>
<dbReference type="EC" id="2.3.1.-" evidence="5"/>
<dbReference type="CDD" id="cd06849">
    <property type="entry name" value="lipoyl_domain"/>
    <property type="match status" value="1"/>
</dbReference>
<dbReference type="Gene3D" id="3.30.559.10">
    <property type="entry name" value="Chloramphenicol acetyltransferase-like domain"/>
    <property type="match status" value="1"/>
</dbReference>
<evidence type="ECO:0000259" key="7">
    <source>
        <dbReference type="PROSITE" id="PS50968"/>
    </source>
</evidence>
<dbReference type="SUPFAM" id="SSF47005">
    <property type="entry name" value="Peripheral subunit-binding domain of 2-oxo acid dehydrogenase complex"/>
    <property type="match status" value="1"/>
</dbReference>
<comment type="similarity">
    <text evidence="2 5">Belongs to the 2-oxoacid dehydrogenase family.</text>
</comment>
<dbReference type="InterPro" id="IPR001078">
    <property type="entry name" value="2-oxoacid_DH_actylTfrase"/>
</dbReference>
<feature type="compositionally biased region" description="Basic and acidic residues" evidence="6">
    <location>
        <begin position="110"/>
        <end position="149"/>
    </location>
</feature>
<feature type="region of interest" description="Disordered" evidence="6">
    <location>
        <begin position="79"/>
        <end position="162"/>
    </location>
</feature>
<accession>A0A1Q2MAS1</accession>